<evidence type="ECO:0000313" key="7">
    <source>
        <dbReference type="EMBL" id="GAA5089608.1"/>
    </source>
</evidence>
<dbReference type="Gene3D" id="3.30.1360.20">
    <property type="entry name" value="Transcriptional coactivator/pterin dehydratase"/>
    <property type="match status" value="1"/>
</dbReference>
<evidence type="ECO:0000256" key="5">
    <source>
        <dbReference type="ARBA" id="ARBA00023239"/>
    </source>
</evidence>
<evidence type="ECO:0000256" key="1">
    <source>
        <dbReference type="ARBA" id="ARBA00001554"/>
    </source>
</evidence>
<evidence type="ECO:0000256" key="4">
    <source>
        <dbReference type="ARBA" id="ARBA00021735"/>
    </source>
</evidence>
<dbReference type="InterPro" id="IPR036428">
    <property type="entry name" value="PCD_sf"/>
</dbReference>
<dbReference type="InterPro" id="IPR029068">
    <property type="entry name" value="Glyas_Bleomycin-R_OHBP_Dase"/>
</dbReference>
<keyword evidence="8" id="KW-1185">Reference proteome</keyword>
<keyword evidence="5" id="KW-0456">Lyase</keyword>
<proteinExistence type="inferred from homology"/>
<dbReference type="EC" id="4.2.1.96" evidence="3"/>
<accession>A0ABP9M4E2</accession>
<dbReference type="SUPFAM" id="SSF55248">
    <property type="entry name" value="PCD-like"/>
    <property type="match status" value="1"/>
</dbReference>
<evidence type="ECO:0000256" key="3">
    <source>
        <dbReference type="ARBA" id="ARBA00013252"/>
    </source>
</evidence>
<gene>
    <name evidence="7" type="ORF">GCM10025760_13860</name>
</gene>
<dbReference type="SUPFAM" id="SSF54593">
    <property type="entry name" value="Glyoxalase/Bleomycin resistance protein/Dihydroxybiphenyl dioxygenase"/>
    <property type="match status" value="1"/>
</dbReference>
<organism evidence="7 8">
    <name type="scientific">Microbacterium yannicii</name>
    <dbReference type="NCBI Taxonomy" id="671622"/>
    <lineage>
        <taxon>Bacteria</taxon>
        <taxon>Bacillati</taxon>
        <taxon>Actinomycetota</taxon>
        <taxon>Actinomycetes</taxon>
        <taxon>Micrococcales</taxon>
        <taxon>Microbacteriaceae</taxon>
        <taxon>Microbacterium</taxon>
    </lineage>
</organism>
<reference evidence="8" key="1">
    <citation type="journal article" date="2019" name="Int. J. Syst. Evol. Microbiol.">
        <title>The Global Catalogue of Microorganisms (GCM) 10K type strain sequencing project: providing services to taxonomists for standard genome sequencing and annotation.</title>
        <authorList>
            <consortium name="The Broad Institute Genomics Platform"/>
            <consortium name="The Broad Institute Genome Sequencing Center for Infectious Disease"/>
            <person name="Wu L."/>
            <person name="Ma J."/>
        </authorList>
    </citation>
    <scope>NUCLEOTIDE SEQUENCE [LARGE SCALE GENOMIC DNA]</scope>
    <source>
        <strain evidence="8">JCM 18959</strain>
    </source>
</reference>
<dbReference type="Proteomes" id="UP001501407">
    <property type="component" value="Unassembled WGS sequence"/>
</dbReference>
<dbReference type="InterPro" id="IPR001533">
    <property type="entry name" value="Pterin_deHydtase"/>
</dbReference>
<dbReference type="Pfam" id="PF18029">
    <property type="entry name" value="Glyoxalase_6"/>
    <property type="match status" value="1"/>
</dbReference>
<dbReference type="InterPro" id="IPR041581">
    <property type="entry name" value="Glyoxalase_6"/>
</dbReference>
<name>A0ABP9M4E2_9MICO</name>
<feature type="domain" description="Glyoxalase-like" evidence="6">
    <location>
        <begin position="179"/>
        <end position="278"/>
    </location>
</feature>
<comment type="similarity">
    <text evidence="2">Belongs to the pterin-4-alpha-carbinolamine dehydratase family.</text>
</comment>
<dbReference type="EMBL" id="BAABKZ010000001">
    <property type="protein sequence ID" value="GAA5089608.1"/>
    <property type="molecule type" value="Genomic_DNA"/>
</dbReference>
<dbReference type="Gene3D" id="3.10.180.10">
    <property type="entry name" value="2,3-Dihydroxybiphenyl 1,2-Dioxygenase, domain 1"/>
    <property type="match status" value="1"/>
</dbReference>
<dbReference type="CDD" id="cd06587">
    <property type="entry name" value="VOC"/>
    <property type="match status" value="1"/>
</dbReference>
<evidence type="ECO:0000313" key="8">
    <source>
        <dbReference type="Proteomes" id="UP001501407"/>
    </source>
</evidence>
<comment type="catalytic activity">
    <reaction evidence="1">
        <text>(4aS,6R)-4a-hydroxy-L-erythro-5,6,7,8-tetrahydrobiopterin = (6R)-L-erythro-6,7-dihydrobiopterin + H2O</text>
        <dbReference type="Rhea" id="RHEA:11920"/>
        <dbReference type="ChEBI" id="CHEBI:15377"/>
        <dbReference type="ChEBI" id="CHEBI:15642"/>
        <dbReference type="ChEBI" id="CHEBI:43120"/>
        <dbReference type="EC" id="4.2.1.96"/>
    </reaction>
</comment>
<dbReference type="Pfam" id="PF01329">
    <property type="entry name" value="Pterin_4a"/>
    <property type="match status" value="1"/>
</dbReference>
<dbReference type="PANTHER" id="PTHR12599">
    <property type="entry name" value="PTERIN-4-ALPHA-CARBINOLAMINE DEHYDRATASE"/>
    <property type="match status" value="1"/>
</dbReference>
<sequence>MRAATSGACAASAEGRAAACSGFTLRGYAADPTSTACDAPAAKVCLTGVAVAGCAGRQRVALGRGGGILGNMSTITSKEFRAFPGVEDWRPRVTGAFALFRTGSFAAGAQLFAAIADLADAADHHPDVDVRYATVRVRLFTHSAGGLTAKDAGLAAQISQAARELDIRAETERMQDLMLAVATPDPGAALAFWKAATGFREVRDGVLFDADGRGPLIWFQPVDKPLRGRSHLDVNAPRDVIEKRLEAALAAGGVIVDDSHAPEWWTLADADGHKVDLCPWRE</sequence>
<dbReference type="PANTHER" id="PTHR12599:SF0">
    <property type="entry name" value="PTERIN-4-ALPHA-CARBINOLAMINE DEHYDRATASE"/>
    <property type="match status" value="1"/>
</dbReference>
<evidence type="ECO:0000256" key="2">
    <source>
        <dbReference type="ARBA" id="ARBA00006472"/>
    </source>
</evidence>
<protein>
    <recommendedName>
        <fullName evidence="4">Putative pterin-4-alpha-carbinolamine dehydratase</fullName>
        <ecNumber evidence="3">4.2.1.96</ecNumber>
    </recommendedName>
</protein>
<comment type="caution">
    <text evidence="7">The sequence shown here is derived from an EMBL/GenBank/DDBJ whole genome shotgun (WGS) entry which is preliminary data.</text>
</comment>
<evidence type="ECO:0000259" key="6">
    <source>
        <dbReference type="Pfam" id="PF18029"/>
    </source>
</evidence>